<dbReference type="SUPFAM" id="SSF48452">
    <property type="entry name" value="TPR-like"/>
    <property type="match status" value="1"/>
</dbReference>
<accession>A0AAD5JUF5</accession>
<sequence>MLAPLPPRFLDTFESLPGQIQRVNQAFKNNDYQEIVEYASITIDWVYDQKLLLLALLDMRAYAFTMNGQYNEAYADAQKMVEIAPMSESSYVRGGHLLMRYGQLIDRHQSSYSKDNNNTETSRQQQIVPNTEILSKIEEASEINHNKIASEVSQQQQEQHEQEQIEPRTIKIDKIKESSKIELLPIKKIDPIQKFPDEVIINFLTLLPQNERLVYMQVSKIWRKRILDCADAWRDLSLGNKGANDFPLIRVANYLGDHVNHLRMNSDTHDSVRSPFIKSLQEGHFDRIQSLRLGIPPYGVRRMQEFVADVSIALYAIQNTLTHLDIDVQDNDNSITIGTILSACRNLTSLTYSTKNELLIHIGNFDTVYEHRYLVNLDLDAKLISRRAIDPIIRRCHRLRRINLTKCDISVLDILAQITTPYLEILGIHKDAKHYVPQLQAKKDIWREIGLRNLYIFANSSRAGSPWDILRIIQLIYKNRTTLQTIHVEIPKAAQIEIELLYARYPDLNFWKIERMTYFGPQRLFDQFLLQSIRDTSTLKILDLINLDNKDKLADTLITMSPLQQLNILGTSRGVVPAGIIGTRKSDSWLVKLFTRYTQLSIMSHTLESFSLGSQYEISDATLEVLAQLKTLKKIKFSFLPNVSTNGIASFFNKVGRQLNEVHLDFMDCVEDNILAILCEQGNSLSVIDLQFLKNVSNQGIMNLVDKAPSSLTELKIEFCNNITSKYCELLAKRTIKKVYFGYNDLSSYLEKPQASSPTSSLENAISTSISNDAPQSIATTLSIKPDGATSPPREIVSPLRPVLLSPSPPAPTSLPPWETGRKATLLNWWKSAVRR</sequence>
<keyword evidence="4" id="KW-1185">Reference proteome</keyword>
<feature type="region of interest" description="Disordered" evidence="1">
    <location>
        <begin position="783"/>
        <end position="819"/>
    </location>
</feature>
<dbReference type="PANTHER" id="PTHR13318:SF105">
    <property type="entry name" value="F-BOX_LRR-REPEAT PROTEIN 3"/>
    <property type="match status" value="1"/>
</dbReference>
<dbReference type="SUPFAM" id="SSF81383">
    <property type="entry name" value="F-box domain"/>
    <property type="match status" value="1"/>
</dbReference>
<reference evidence="3" key="2">
    <citation type="submission" date="2023-02" db="EMBL/GenBank/DDBJ databases">
        <authorList>
            <consortium name="DOE Joint Genome Institute"/>
            <person name="Mondo S.J."/>
            <person name="Chang Y."/>
            <person name="Wang Y."/>
            <person name="Ahrendt S."/>
            <person name="Andreopoulos W."/>
            <person name="Barry K."/>
            <person name="Beard J."/>
            <person name="Benny G.L."/>
            <person name="Blankenship S."/>
            <person name="Bonito G."/>
            <person name="Cuomo C."/>
            <person name="Desiro A."/>
            <person name="Gervers K.A."/>
            <person name="Hundley H."/>
            <person name="Kuo A."/>
            <person name="LaButti K."/>
            <person name="Lang B.F."/>
            <person name="Lipzen A."/>
            <person name="O'Donnell K."/>
            <person name="Pangilinan J."/>
            <person name="Reynolds N."/>
            <person name="Sandor L."/>
            <person name="Smith M.W."/>
            <person name="Tsang A."/>
            <person name="Grigoriev I.V."/>
            <person name="Stajich J.E."/>
            <person name="Spatafora J.W."/>
        </authorList>
    </citation>
    <scope>NUCLEOTIDE SEQUENCE</scope>
    <source>
        <strain evidence="3">RSA 2281</strain>
    </source>
</reference>
<protein>
    <recommendedName>
        <fullName evidence="2">F-box domain-containing protein</fullName>
    </recommendedName>
</protein>
<evidence type="ECO:0000259" key="2">
    <source>
        <dbReference type="PROSITE" id="PS50181"/>
    </source>
</evidence>
<dbReference type="PROSITE" id="PS50181">
    <property type="entry name" value="FBOX"/>
    <property type="match status" value="1"/>
</dbReference>
<reference evidence="3" key="1">
    <citation type="journal article" date="2022" name="IScience">
        <title>Evolution of zygomycete secretomes and the origins of terrestrial fungal ecologies.</title>
        <authorList>
            <person name="Chang Y."/>
            <person name="Wang Y."/>
            <person name="Mondo S."/>
            <person name="Ahrendt S."/>
            <person name="Andreopoulos W."/>
            <person name="Barry K."/>
            <person name="Beard J."/>
            <person name="Benny G.L."/>
            <person name="Blankenship S."/>
            <person name="Bonito G."/>
            <person name="Cuomo C."/>
            <person name="Desiro A."/>
            <person name="Gervers K.A."/>
            <person name="Hundley H."/>
            <person name="Kuo A."/>
            <person name="LaButti K."/>
            <person name="Lang B.F."/>
            <person name="Lipzen A."/>
            <person name="O'Donnell K."/>
            <person name="Pangilinan J."/>
            <person name="Reynolds N."/>
            <person name="Sandor L."/>
            <person name="Smith M.E."/>
            <person name="Tsang A."/>
            <person name="Grigoriev I.V."/>
            <person name="Stajich J.E."/>
            <person name="Spatafora J.W."/>
        </authorList>
    </citation>
    <scope>NUCLEOTIDE SEQUENCE</scope>
    <source>
        <strain evidence="3">RSA 2281</strain>
    </source>
</reference>
<dbReference type="Gene3D" id="1.25.40.10">
    <property type="entry name" value="Tetratricopeptide repeat domain"/>
    <property type="match status" value="1"/>
</dbReference>
<dbReference type="InterPro" id="IPR011990">
    <property type="entry name" value="TPR-like_helical_dom_sf"/>
</dbReference>
<dbReference type="GO" id="GO:0031146">
    <property type="term" value="P:SCF-dependent proteasomal ubiquitin-dependent protein catabolic process"/>
    <property type="evidence" value="ECO:0007669"/>
    <property type="project" value="TreeGrafter"/>
</dbReference>
<dbReference type="SUPFAM" id="SSF52047">
    <property type="entry name" value="RNI-like"/>
    <property type="match status" value="1"/>
</dbReference>
<dbReference type="AlphaFoldDB" id="A0AAD5JUF5"/>
<dbReference type="Gene3D" id="3.80.10.10">
    <property type="entry name" value="Ribonuclease Inhibitor"/>
    <property type="match status" value="2"/>
</dbReference>
<dbReference type="InterPro" id="IPR032675">
    <property type="entry name" value="LRR_dom_sf"/>
</dbReference>
<dbReference type="InterPro" id="IPR001810">
    <property type="entry name" value="F-box_dom"/>
</dbReference>
<evidence type="ECO:0000313" key="4">
    <source>
        <dbReference type="Proteomes" id="UP001209540"/>
    </source>
</evidence>
<gene>
    <name evidence="3" type="ORF">BDA99DRAFT_517845</name>
</gene>
<evidence type="ECO:0000256" key="1">
    <source>
        <dbReference type="SAM" id="MobiDB-lite"/>
    </source>
</evidence>
<comment type="caution">
    <text evidence="3">The sequence shown here is derived from an EMBL/GenBank/DDBJ whole genome shotgun (WGS) entry which is preliminary data.</text>
</comment>
<dbReference type="GO" id="GO:0019005">
    <property type="term" value="C:SCF ubiquitin ligase complex"/>
    <property type="evidence" value="ECO:0007669"/>
    <property type="project" value="TreeGrafter"/>
</dbReference>
<dbReference type="EMBL" id="JAIXMP010000023">
    <property type="protein sequence ID" value="KAI9255091.1"/>
    <property type="molecule type" value="Genomic_DNA"/>
</dbReference>
<organism evidence="3 4">
    <name type="scientific">Phascolomyces articulosus</name>
    <dbReference type="NCBI Taxonomy" id="60185"/>
    <lineage>
        <taxon>Eukaryota</taxon>
        <taxon>Fungi</taxon>
        <taxon>Fungi incertae sedis</taxon>
        <taxon>Mucoromycota</taxon>
        <taxon>Mucoromycotina</taxon>
        <taxon>Mucoromycetes</taxon>
        <taxon>Mucorales</taxon>
        <taxon>Lichtheimiaceae</taxon>
        <taxon>Phascolomyces</taxon>
    </lineage>
</organism>
<name>A0AAD5JUF5_9FUNG</name>
<feature type="domain" description="F-box" evidence="2">
    <location>
        <begin position="189"/>
        <end position="236"/>
    </location>
</feature>
<dbReference type="Proteomes" id="UP001209540">
    <property type="component" value="Unassembled WGS sequence"/>
</dbReference>
<evidence type="ECO:0000313" key="3">
    <source>
        <dbReference type="EMBL" id="KAI9255091.1"/>
    </source>
</evidence>
<dbReference type="PANTHER" id="PTHR13318">
    <property type="entry name" value="PARTNER OF PAIRED, ISOFORM B-RELATED"/>
    <property type="match status" value="1"/>
</dbReference>
<dbReference type="InterPro" id="IPR036047">
    <property type="entry name" value="F-box-like_dom_sf"/>
</dbReference>
<proteinExistence type="predicted"/>